<dbReference type="GO" id="GO:0005886">
    <property type="term" value="C:plasma membrane"/>
    <property type="evidence" value="ECO:0007669"/>
    <property type="project" value="UniProtKB-SubCell"/>
</dbReference>
<keyword evidence="6 9" id="KW-1133">Transmembrane helix</keyword>
<reference evidence="11 12" key="1">
    <citation type="submission" date="2013-03" db="EMBL/GenBank/DDBJ databases">
        <authorList>
            <person name="Fiebig A."/>
            <person name="Goeker M."/>
            <person name="Klenk H.-P.P."/>
        </authorList>
    </citation>
    <scope>NUCLEOTIDE SEQUENCE [LARGE SCALE GENOMIC DNA]</scope>
    <source>
        <strain evidence="11 12">DSM 17492</strain>
    </source>
</reference>
<dbReference type="STRING" id="1122180.Lokhon_01343"/>
<dbReference type="OrthoDB" id="6385730at2"/>
<protein>
    <recommendedName>
        <fullName evidence="9">TRAP transporter small permease protein</fullName>
    </recommendedName>
</protein>
<organism evidence="11 12">
    <name type="scientific">Limimaricola hongkongensis DSM 17492</name>
    <dbReference type="NCBI Taxonomy" id="1122180"/>
    <lineage>
        <taxon>Bacteria</taxon>
        <taxon>Pseudomonadati</taxon>
        <taxon>Pseudomonadota</taxon>
        <taxon>Alphaproteobacteria</taxon>
        <taxon>Rhodobacterales</taxon>
        <taxon>Paracoccaceae</taxon>
        <taxon>Limimaricola</taxon>
    </lineage>
</organism>
<feature type="domain" description="Tripartite ATP-independent periplasmic transporters DctQ component" evidence="10">
    <location>
        <begin position="22"/>
        <end position="152"/>
    </location>
</feature>
<dbReference type="PATRIC" id="fig|1122180.6.peg.1327"/>
<dbReference type="EMBL" id="APGJ01000004">
    <property type="protein sequence ID" value="EYD72542.1"/>
    <property type="molecule type" value="Genomic_DNA"/>
</dbReference>
<dbReference type="PANTHER" id="PTHR35011:SF10">
    <property type="entry name" value="TRAP TRANSPORTER SMALL PERMEASE PROTEIN"/>
    <property type="match status" value="1"/>
</dbReference>
<name>A0A017HDK4_9RHOB</name>
<evidence type="ECO:0000256" key="3">
    <source>
        <dbReference type="ARBA" id="ARBA00022475"/>
    </source>
</evidence>
<sequence length="173" mass="18702">MLSRIESFLLNLAAVAVIGLGLLITTSVLLRATLNSGIPDTINMVRELMVAAIVLPLAATAAARGNIVVEVLSERLPLRVQDWLVVLGSVVGLLALAPLIWAGWNEAVHTLQSGSYFFGQLSLPKWPGRVIFLFGVSFCWLRLAVQMVGDIRTIRSGGRILADPSKHSPHEEV</sequence>
<evidence type="ECO:0000256" key="9">
    <source>
        <dbReference type="RuleBase" id="RU369079"/>
    </source>
</evidence>
<comment type="subcellular location">
    <subcellularLocation>
        <location evidence="1 9">Cell inner membrane</location>
        <topology evidence="1 9">Multi-pass membrane protein</topology>
    </subcellularLocation>
</comment>
<proteinExistence type="inferred from homology"/>
<evidence type="ECO:0000313" key="11">
    <source>
        <dbReference type="EMBL" id="EYD72542.1"/>
    </source>
</evidence>
<keyword evidence="5 9" id="KW-0812">Transmembrane</keyword>
<dbReference type="eggNOG" id="COG4665">
    <property type="taxonomic scope" value="Bacteria"/>
</dbReference>
<evidence type="ECO:0000256" key="6">
    <source>
        <dbReference type="ARBA" id="ARBA00022989"/>
    </source>
</evidence>
<evidence type="ECO:0000256" key="1">
    <source>
        <dbReference type="ARBA" id="ARBA00004429"/>
    </source>
</evidence>
<dbReference type="PANTHER" id="PTHR35011">
    <property type="entry name" value="2,3-DIKETO-L-GULONATE TRAP TRANSPORTER SMALL PERMEASE PROTEIN YIAM"/>
    <property type="match status" value="1"/>
</dbReference>
<feature type="transmembrane region" description="Helical" evidence="9">
    <location>
        <begin position="50"/>
        <end position="72"/>
    </location>
</feature>
<evidence type="ECO:0000259" key="10">
    <source>
        <dbReference type="Pfam" id="PF04290"/>
    </source>
</evidence>
<dbReference type="GO" id="GO:0022857">
    <property type="term" value="F:transmembrane transporter activity"/>
    <property type="evidence" value="ECO:0007669"/>
    <property type="project" value="UniProtKB-UniRule"/>
</dbReference>
<dbReference type="GO" id="GO:0015740">
    <property type="term" value="P:C4-dicarboxylate transport"/>
    <property type="evidence" value="ECO:0007669"/>
    <property type="project" value="TreeGrafter"/>
</dbReference>
<comment type="caution">
    <text evidence="11">The sequence shown here is derived from an EMBL/GenBank/DDBJ whole genome shotgun (WGS) entry which is preliminary data.</text>
</comment>
<dbReference type="AlphaFoldDB" id="A0A017HDK4"/>
<keyword evidence="2 9" id="KW-0813">Transport</keyword>
<dbReference type="InterPro" id="IPR007387">
    <property type="entry name" value="TRAP_DctQ"/>
</dbReference>
<evidence type="ECO:0000256" key="5">
    <source>
        <dbReference type="ARBA" id="ARBA00022692"/>
    </source>
</evidence>
<comment type="similarity">
    <text evidence="8 9">Belongs to the TRAP transporter small permease family.</text>
</comment>
<dbReference type="Proteomes" id="UP000025047">
    <property type="component" value="Unassembled WGS sequence"/>
</dbReference>
<keyword evidence="4 9" id="KW-0997">Cell inner membrane</keyword>
<evidence type="ECO:0000256" key="2">
    <source>
        <dbReference type="ARBA" id="ARBA00022448"/>
    </source>
</evidence>
<dbReference type="Pfam" id="PF04290">
    <property type="entry name" value="DctQ"/>
    <property type="match status" value="1"/>
</dbReference>
<evidence type="ECO:0000313" key="12">
    <source>
        <dbReference type="Proteomes" id="UP000025047"/>
    </source>
</evidence>
<dbReference type="InterPro" id="IPR055348">
    <property type="entry name" value="DctQ"/>
</dbReference>
<evidence type="ECO:0000256" key="4">
    <source>
        <dbReference type="ARBA" id="ARBA00022519"/>
    </source>
</evidence>
<evidence type="ECO:0000256" key="7">
    <source>
        <dbReference type="ARBA" id="ARBA00023136"/>
    </source>
</evidence>
<comment type="function">
    <text evidence="9">Part of the tripartite ATP-independent periplasmic (TRAP) transport system.</text>
</comment>
<comment type="subunit">
    <text evidence="9">The complex comprises the extracytoplasmic solute receptor protein and the two transmembrane proteins.</text>
</comment>
<gene>
    <name evidence="11" type="ORF">Lokhon_01343</name>
</gene>
<keyword evidence="12" id="KW-1185">Reference proteome</keyword>
<feature type="transmembrane region" description="Helical" evidence="9">
    <location>
        <begin position="126"/>
        <end position="145"/>
    </location>
</feature>
<dbReference type="HOGENOM" id="CLU_086356_8_3_5"/>
<accession>A0A017HDK4</accession>
<keyword evidence="3" id="KW-1003">Cell membrane</keyword>
<feature type="transmembrane region" description="Helical" evidence="9">
    <location>
        <begin position="7"/>
        <end position="30"/>
    </location>
</feature>
<evidence type="ECO:0000256" key="8">
    <source>
        <dbReference type="ARBA" id="ARBA00038436"/>
    </source>
</evidence>
<dbReference type="RefSeq" id="WP_017928473.1">
    <property type="nucleotide sequence ID" value="NZ_KB822997.1"/>
</dbReference>
<feature type="transmembrane region" description="Helical" evidence="9">
    <location>
        <begin position="84"/>
        <end position="104"/>
    </location>
</feature>
<keyword evidence="7 9" id="KW-0472">Membrane</keyword>